<evidence type="ECO:0000256" key="5">
    <source>
        <dbReference type="ARBA" id="ARBA00023163"/>
    </source>
</evidence>
<feature type="domain" description="HTH luxR-type" evidence="7">
    <location>
        <begin position="240"/>
        <end position="305"/>
    </location>
</feature>
<dbReference type="STRING" id="291169.A9E74_01378"/>
<evidence type="ECO:0000313" key="9">
    <source>
        <dbReference type="EMBL" id="ODN66984.1"/>
    </source>
</evidence>
<dbReference type="EMBL" id="MCRI01000011">
    <property type="protein sequence ID" value="ODN66984.1"/>
    <property type="molecule type" value="Genomic_DNA"/>
</dbReference>
<evidence type="ECO:0000259" key="8">
    <source>
        <dbReference type="PROSITE" id="PS50110"/>
    </source>
</evidence>
<gene>
    <name evidence="9" type="primary">pleD_8</name>
    <name evidence="9" type="ORF">A9E74_01378</name>
</gene>
<feature type="domain" description="Response regulatory" evidence="8">
    <location>
        <begin position="9"/>
        <end position="125"/>
    </location>
</feature>
<dbReference type="CDD" id="cd19920">
    <property type="entry name" value="REC_PA4781-like"/>
    <property type="match status" value="1"/>
</dbReference>
<feature type="modified residue" description="4-aspartylphosphate" evidence="6">
    <location>
        <position position="58"/>
    </location>
</feature>
<keyword evidence="4" id="KW-0238">DNA-binding</keyword>
<dbReference type="Proteomes" id="UP000094379">
    <property type="component" value="Unassembled WGS sequence"/>
</dbReference>
<evidence type="ECO:0000256" key="3">
    <source>
        <dbReference type="ARBA" id="ARBA00023015"/>
    </source>
</evidence>
<dbReference type="GO" id="GO:0000156">
    <property type="term" value="F:phosphorelay response regulator activity"/>
    <property type="evidence" value="ECO:0007669"/>
    <property type="project" value="TreeGrafter"/>
</dbReference>
<dbReference type="CDD" id="cd06170">
    <property type="entry name" value="LuxR_C_like"/>
    <property type="match status" value="1"/>
</dbReference>
<dbReference type="GO" id="GO:0000976">
    <property type="term" value="F:transcription cis-regulatory region binding"/>
    <property type="evidence" value="ECO:0007669"/>
    <property type="project" value="TreeGrafter"/>
</dbReference>
<dbReference type="Gene3D" id="3.40.50.2300">
    <property type="match status" value="1"/>
</dbReference>
<evidence type="ECO:0000259" key="7">
    <source>
        <dbReference type="PROSITE" id="PS50043"/>
    </source>
</evidence>
<dbReference type="Gene3D" id="1.10.10.10">
    <property type="entry name" value="Winged helix-like DNA-binding domain superfamily/Winged helix DNA-binding domain"/>
    <property type="match status" value="1"/>
</dbReference>
<evidence type="ECO:0000313" key="10">
    <source>
        <dbReference type="Proteomes" id="UP000094379"/>
    </source>
</evidence>
<dbReference type="PANTHER" id="PTHR48111:SF1">
    <property type="entry name" value="TWO-COMPONENT RESPONSE REGULATOR ORR33"/>
    <property type="match status" value="1"/>
</dbReference>
<dbReference type="PATRIC" id="fig|291169.3.peg.1385"/>
<dbReference type="InterPro" id="IPR001789">
    <property type="entry name" value="Sig_transdc_resp-reg_receiver"/>
</dbReference>
<dbReference type="RefSeq" id="WP_069295854.1">
    <property type="nucleotide sequence ID" value="NZ_MCRI01000011.1"/>
</dbReference>
<keyword evidence="1 6" id="KW-0597">Phosphoprotein</keyword>
<evidence type="ECO:0000256" key="6">
    <source>
        <dbReference type="PROSITE-ProRule" id="PRU00169"/>
    </source>
</evidence>
<dbReference type="SUPFAM" id="SSF52172">
    <property type="entry name" value="CheY-like"/>
    <property type="match status" value="1"/>
</dbReference>
<dbReference type="SUPFAM" id="SSF46894">
    <property type="entry name" value="C-terminal effector domain of the bipartite response regulators"/>
    <property type="match status" value="1"/>
</dbReference>
<dbReference type="InterPro" id="IPR016032">
    <property type="entry name" value="Sig_transdc_resp-reg_C-effctor"/>
</dbReference>
<keyword evidence="5" id="KW-0804">Transcription</keyword>
<keyword evidence="2" id="KW-0902">Two-component regulatory system</keyword>
<name>A0A1E3GSJ2_9GAMM</name>
<dbReference type="AlphaFoldDB" id="A0A1E3GSJ2"/>
<keyword evidence="3" id="KW-0805">Transcription regulation</keyword>
<keyword evidence="10" id="KW-1185">Reference proteome</keyword>
<reference evidence="9 10" key="1">
    <citation type="submission" date="2016-07" db="EMBL/GenBank/DDBJ databases">
        <title>Draft Genome Sequence of Methylophaga muralis Bur 1.</title>
        <authorList>
            <person name="Vasilenko O.V."/>
            <person name="Doronina N.V."/>
            <person name="Shmareva M.N."/>
            <person name="Tarlachkov S.V."/>
            <person name="Mustakhimov I."/>
            <person name="Trotsenko Y.A."/>
        </authorList>
    </citation>
    <scope>NUCLEOTIDE SEQUENCE [LARGE SCALE GENOMIC DNA]</scope>
    <source>
        <strain evidence="9 10">Bur 1</strain>
    </source>
</reference>
<dbReference type="PROSITE" id="PS50043">
    <property type="entry name" value="HTH_LUXR_2"/>
    <property type="match status" value="1"/>
</dbReference>
<dbReference type="GO" id="GO:0032993">
    <property type="term" value="C:protein-DNA complex"/>
    <property type="evidence" value="ECO:0007669"/>
    <property type="project" value="TreeGrafter"/>
</dbReference>
<dbReference type="GO" id="GO:0006355">
    <property type="term" value="P:regulation of DNA-templated transcription"/>
    <property type="evidence" value="ECO:0007669"/>
    <property type="project" value="InterPro"/>
</dbReference>
<dbReference type="InterPro" id="IPR036388">
    <property type="entry name" value="WH-like_DNA-bd_sf"/>
</dbReference>
<proteinExistence type="predicted"/>
<protein>
    <submittedName>
        <fullName evidence="9">Response regulator PleD</fullName>
    </submittedName>
</protein>
<dbReference type="PRINTS" id="PR00038">
    <property type="entry name" value="HTHLUXR"/>
</dbReference>
<organism evidence="9 10">
    <name type="scientific">Methylophaga muralis</name>
    <dbReference type="NCBI Taxonomy" id="291169"/>
    <lineage>
        <taxon>Bacteria</taxon>
        <taxon>Pseudomonadati</taxon>
        <taxon>Pseudomonadota</taxon>
        <taxon>Gammaproteobacteria</taxon>
        <taxon>Thiotrichales</taxon>
        <taxon>Piscirickettsiaceae</taxon>
        <taxon>Methylophaga</taxon>
    </lineage>
</organism>
<dbReference type="Pfam" id="PF00072">
    <property type="entry name" value="Response_reg"/>
    <property type="match status" value="1"/>
</dbReference>
<accession>A0A1E3GSJ2</accession>
<dbReference type="InterPro" id="IPR000792">
    <property type="entry name" value="Tscrpt_reg_LuxR_C"/>
</dbReference>
<dbReference type="InterPro" id="IPR039420">
    <property type="entry name" value="WalR-like"/>
</dbReference>
<dbReference type="GO" id="GO:0005829">
    <property type="term" value="C:cytosol"/>
    <property type="evidence" value="ECO:0007669"/>
    <property type="project" value="TreeGrafter"/>
</dbReference>
<evidence type="ECO:0000256" key="2">
    <source>
        <dbReference type="ARBA" id="ARBA00023012"/>
    </source>
</evidence>
<dbReference type="Pfam" id="PF00196">
    <property type="entry name" value="GerE"/>
    <property type="match status" value="1"/>
</dbReference>
<evidence type="ECO:0000256" key="1">
    <source>
        <dbReference type="ARBA" id="ARBA00022553"/>
    </source>
</evidence>
<dbReference type="PANTHER" id="PTHR48111">
    <property type="entry name" value="REGULATOR OF RPOS"/>
    <property type="match status" value="1"/>
</dbReference>
<evidence type="ECO:0000256" key="4">
    <source>
        <dbReference type="ARBA" id="ARBA00023125"/>
    </source>
</evidence>
<sequence length="318" mass="34996">MSESLINAVVLVVDDTPDTLALLHDALVESGYTVLVADNGLSALKISLEASPDIVLLDALMPGMDGFEVCRILKQDLNTRHIPVIFMTGLTESEHVVAGFSAGGIDYVTKPLSPVEVIARINTHLKNSRLINQTQGALDAFGQAAIAVLPKTGKIVWQTPLARQLIEKYMSHEDDLLIQDTPDALQEWVMQLHQGGERRLRPYIVHKPTGRLIFNAADLQSEEQWLILLREESETAQIEALRAIFNLTNRESEVLHWVILGKTDKSIGEILGTSPRTVNKHMEHVFTKLGVETRTAAASLAVNKLRSISGSNSFGVNE</sequence>
<dbReference type="InterPro" id="IPR011006">
    <property type="entry name" value="CheY-like_superfamily"/>
</dbReference>
<dbReference type="SMART" id="SM00421">
    <property type="entry name" value="HTH_LUXR"/>
    <property type="match status" value="1"/>
</dbReference>
<dbReference type="SMART" id="SM00448">
    <property type="entry name" value="REC"/>
    <property type="match status" value="1"/>
</dbReference>
<comment type="caution">
    <text evidence="9">The sequence shown here is derived from an EMBL/GenBank/DDBJ whole genome shotgun (WGS) entry which is preliminary data.</text>
</comment>
<dbReference type="PROSITE" id="PS50110">
    <property type="entry name" value="RESPONSE_REGULATORY"/>
    <property type="match status" value="1"/>
</dbReference>